<dbReference type="RefSeq" id="WP_344421453.1">
    <property type="nucleotide sequence ID" value="NZ_BAAAQK010000018.1"/>
</dbReference>
<keyword evidence="2" id="KW-1185">Reference proteome</keyword>
<dbReference type="Gene3D" id="3.10.180.10">
    <property type="entry name" value="2,3-Dihydroxybiphenyl 1,2-Dioxygenase, domain 1"/>
    <property type="match status" value="2"/>
</dbReference>
<name>A0ABN2NEM9_9PSEU</name>
<evidence type="ECO:0008006" key="3">
    <source>
        <dbReference type="Google" id="ProtNLM"/>
    </source>
</evidence>
<dbReference type="PANTHER" id="PTHR36503">
    <property type="entry name" value="BLR2520 PROTEIN"/>
    <property type="match status" value="1"/>
</dbReference>
<dbReference type="EMBL" id="BAAAQK010000018">
    <property type="protein sequence ID" value="GAA1862828.1"/>
    <property type="molecule type" value="Genomic_DNA"/>
</dbReference>
<accession>A0ABN2NEM9</accession>
<gene>
    <name evidence="1" type="ORF">GCM10009836_48950</name>
</gene>
<reference evidence="1 2" key="1">
    <citation type="journal article" date="2019" name="Int. J. Syst. Evol. Microbiol.">
        <title>The Global Catalogue of Microorganisms (GCM) 10K type strain sequencing project: providing services to taxonomists for standard genome sequencing and annotation.</title>
        <authorList>
            <consortium name="The Broad Institute Genomics Platform"/>
            <consortium name="The Broad Institute Genome Sequencing Center for Infectious Disease"/>
            <person name="Wu L."/>
            <person name="Ma J."/>
        </authorList>
    </citation>
    <scope>NUCLEOTIDE SEQUENCE [LARGE SCALE GENOMIC DNA]</scope>
    <source>
        <strain evidence="1 2">JCM 16009</strain>
    </source>
</reference>
<comment type="caution">
    <text evidence="1">The sequence shown here is derived from an EMBL/GenBank/DDBJ whole genome shotgun (WGS) entry which is preliminary data.</text>
</comment>
<dbReference type="SUPFAM" id="SSF54593">
    <property type="entry name" value="Glyoxalase/Bleomycin resistance protein/Dihydroxybiphenyl dioxygenase"/>
    <property type="match status" value="2"/>
</dbReference>
<organism evidence="1 2">
    <name type="scientific">Pseudonocardia ailaonensis</name>
    <dbReference type="NCBI Taxonomy" id="367279"/>
    <lineage>
        <taxon>Bacteria</taxon>
        <taxon>Bacillati</taxon>
        <taxon>Actinomycetota</taxon>
        <taxon>Actinomycetes</taxon>
        <taxon>Pseudonocardiales</taxon>
        <taxon>Pseudonocardiaceae</taxon>
        <taxon>Pseudonocardia</taxon>
    </lineage>
</organism>
<dbReference type="InterPro" id="IPR029068">
    <property type="entry name" value="Glyas_Bleomycin-R_OHBP_Dase"/>
</dbReference>
<dbReference type="PANTHER" id="PTHR36503:SF1">
    <property type="entry name" value="BLR2520 PROTEIN"/>
    <property type="match status" value="1"/>
</dbReference>
<dbReference type="Proteomes" id="UP001500449">
    <property type="component" value="Unassembled WGS sequence"/>
</dbReference>
<proteinExistence type="predicted"/>
<evidence type="ECO:0000313" key="1">
    <source>
        <dbReference type="EMBL" id="GAA1862828.1"/>
    </source>
</evidence>
<evidence type="ECO:0000313" key="2">
    <source>
        <dbReference type="Proteomes" id="UP001500449"/>
    </source>
</evidence>
<sequence length="203" mass="21286">MGIIDFVTVEAADTAAAETFYATAFDVLGDKVRVRPSEEPSTGFRGFTLSLIVAQPANADSLMDSARQAGATVVKPASKSLWGYGGSVRAPDGTVWTIASSKKKDSGPAAREIDAIVLQLGVTDVGATRQFYVDHGLSVAKSYGSRYVELDTGPVKLALNKRTAVAKNAGVSPDGTGSHRLSITCDAGTFTDPDGYVWEAPRP</sequence>
<protein>
    <recommendedName>
        <fullName evidence="3">Glyoxalase</fullName>
    </recommendedName>
</protein>